<proteinExistence type="inferred from homology"/>
<evidence type="ECO:0000256" key="7">
    <source>
        <dbReference type="ARBA" id="ARBA00023239"/>
    </source>
</evidence>
<dbReference type="Proteomes" id="UP000642488">
    <property type="component" value="Unassembled WGS sequence"/>
</dbReference>
<evidence type="ECO:0000256" key="6">
    <source>
        <dbReference type="ARBA" id="ARBA00023125"/>
    </source>
</evidence>
<keyword evidence="5" id="KW-0190">Covalent protein-DNA linkage</keyword>
<keyword evidence="3" id="KW-0227">DNA damage</keyword>
<dbReference type="InterPro" id="IPR003738">
    <property type="entry name" value="SRAP"/>
</dbReference>
<evidence type="ECO:0000256" key="8">
    <source>
        <dbReference type="RuleBase" id="RU364100"/>
    </source>
</evidence>
<comment type="similarity">
    <text evidence="1 8">Belongs to the SOS response-associated peptidase family.</text>
</comment>
<name>A0A934MGR3_9RHOB</name>
<evidence type="ECO:0000256" key="2">
    <source>
        <dbReference type="ARBA" id="ARBA00022670"/>
    </source>
</evidence>
<evidence type="ECO:0000313" key="9">
    <source>
        <dbReference type="EMBL" id="MBJ3762634.1"/>
    </source>
</evidence>
<evidence type="ECO:0000256" key="3">
    <source>
        <dbReference type="ARBA" id="ARBA00022763"/>
    </source>
</evidence>
<evidence type="ECO:0000313" key="10">
    <source>
        <dbReference type="Proteomes" id="UP000642488"/>
    </source>
</evidence>
<keyword evidence="10" id="KW-1185">Reference proteome</keyword>
<evidence type="ECO:0000256" key="1">
    <source>
        <dbReference type="ARBA" id="ARBA00008136"/>
    </source>
</evidence>
<evidence type="ECO:0000256" key="4">
    <source>
        <dbReference type="ARBA" id="ARBA00022801"/>
    </source>
</evidence>
<keyword evidence="4 8" id="KW-0378">Hydrolase</keyword>
<dbReference type="EC" id="3.4.-.-" evidence="8"/>
<accession>A0A934MGR3</accession>
<sequence length="221" mass="24325">MCGRFVLTHPSDALARIFDAVPDNALPDVPNYNTCPTTQIHAVTLQDGTRRLRGLRWGLIPRWAKTESDGPLLINARSETVADKPAFRDAVRKRRCLVPATGFYEWTKDDKGNRLPWYIAPEGDAPLAFAGIWQDWTGGDEAISTCAILTCAANTPMAAIHDRMPVIVAPDDWPLWLGEAGKGAADLMRPAPGGLLRMYRVDPRVNSARARGAELIEPLEL</sequence>
<dbReference type="EMBL" id="JAEKPD010000007">
    <property type="protein sequence ID" value="MBJ3762634.1"/>
    <property type="molecule type" value="Genomic_DNA"/>
</dbReference>
<dbReference type="SUPFAM" id="SSF143081">
    <property type="entry name" value="BB1717-like"/>
    <property type="match status" value="1"/>
</dbReference>
<reference evidence="9" key="1">
    <citation type="submission" date="2020-12" db="EMBL/GenBank/DDBJ databases">
        <title>Bacterial taxonomy.</title>
        <authorList>
            <person name="Pan X."/>
        </authorList>
    </citation>
    <scope>NUCLEOTIDE SEQUENCE</scope>
    <source>
        <strain evidence="9">KCTC 52957</strain>
    </source>
</reference>
<dbReference type="GO" id="GO:0016829">
    <property type="term" value="F:lyase activity"/>
    <property type="evidence" value="ECO:0007669"/>
    <property type="project" value="UniProtKB-KW"/>
</dbReference>
<dbReference type="GO" id="GO:0106300">
    <property type="term" value="P:protein-DNA covalent cross-linking repair"/>
    <property type="evidence" value="ECO:0007669"/>
    <property type="project" value="InterPro"/>
</dbReference>
<organism evidence="9 10">
    <name type="scientific">Palleronia pontilimi</name>
    <dbReference type="NCBI Taxonomy" id="1964209"/>
    <lineage>
        <taxon>Bacteria</taxon>
        <taxon>Pseudomonadati</taxon>
        <taxon>Pseudomonadota</taxon>
        <taxon>Alphaproteobacteria</taxon>
        <taxon>Rhodobacterales</taxon>
        <taxon>Roseobacteraceae</taxon>
        <taxon>Palleronia</taxon>
    </lineage>
</organism>
<comment type="caution">
    <text evidence="9">The sequence shown here is derived from an EMBL/GenBank/DDBJ whole genome shotgun (WGS) entry which is preliminary data.</text>
</comment>
<dbReference type="PANTHER" id="PTHR13604">
    <property type="entry name" value="DC12-RELATED"/>
    <property type="match status" value="1"/>
</dbReference>
<keyword evidence="2 8" id="KW-0645">Protease</keyword>
<gene>
    <name evidence="9" type="ORF">ILP92_07740</name>
</gene>
<dbReference type="RefSeq" id="WP_198915812.1">
    <property type="nucleotide sequence ID" value="NZ_JAEKPD010000007.1"/>
</dbReference>
<dbReference type="AlphaFoldDB" id="A0A934MGR3"/>
<keyword evidence="6" id="KW-0238">DNA-binding</keyword>
<dbReference type="GO" id="GO:0003697">
    <property type="term" value="F:single-stranded DNA binding"/>
    <property type="evidence" value="ECO:0007669"/>
    <property type="project" value="InterPro"/>
</dbReference>
<dbReference type="Pfam" id="PF02586">
    <property type="entry name" value="SRAP"/>
    <property type="match status" value="1"/>
</dbReference>
<dbReference type="GO" id="GO:0008233">
    <property type="term" value="F:peptidase activity"/>
    <property type="evidence" value="ECO:0007669"/>
    <property type="project" value="UniProtKB-KW"/>
</dbReference>
<dbReference type="Gene3D" id="3.90.1680.10">
    <property type="entry name" value="SOS response associated peptidase-like"/>
    <property type="match status" value="1"/>
</dbReference>
<dbReference type="PANTHER" id="PTHR13604:SF0">
    <property type="entry name" value="ABASIC SITE PROCESSING PROTEIN HMCES"/>
    <property type="match status" value="1"/>
</dbReference>
<protein>
    <recommendedName>
        <fullName evidence="8">Abasic site processing protein</fullName>
        <ecNumber evidence="8">3.4.-.-</ecNumber>
    </recommendedName>
</protein>
<dbReference type="InterPro" id="IPR036590">
    <property type="entry name" value="SRAP-like"/>
</dbReference>
<dbReference type="GO" id="GO:0006508">
    <property type="term" value="P:proteolysis"/>
    <property type="evidence" value="ECO:0007669"/>
    <property type="project" value="UniProtKB-KW"/>
</dbReference>
<keyword evidence="7" id="KW-0456">Lyase</keyword>
<evidence type="ECO:0000256" key="5">
    <source>
        <dbReference type="ARBA" id="ARBA00023124"/>
    </source>
</evidence>